<dbReference type="Proteomes" id="UP000712600">
    <property type="component" value="Unassembled WGS sequence"/>
</dbReference>
<organism evidence="1 2">
    <name type="scientific">Brassica cretica</name>
    <name type="common">Mustard</name>
    <dbReference type="NCBI Taxonomy" id="69181"/>
    <lineage>
        <taxon>Eukaryota</taxon>
        <taxon>Viridiplantae</taxon>
        <taxon>Streptophyta</taxon>
        <taxon>Embryophyta</taxon>
        <taxon>Tracheophyta</taxon>
        <taxon>Spermatophyta</taxon>
        <taxon>Magnoliopsida</taxon>
        <taxon>eudicotyledons</taxon>
        <taxon>Gunneridae</taxon>
        <taxon>Pentapetalae</taxon>
        <taxon>rosids</taxon>
        <taxon>malvids</taxon>
        <taxon>Brassicales</taxon>
        <taxon>Brassicaceae</taxon>
        <taxon>Brassiceae</taxon>
        <taxon>Brassica</taxon>
    </lineage>
</organism>
<accession>A0A8S9PCZ6</accession>
<dbReference type="AlphaFoldDB" id="A0A8S9PCZ6"/>
<name>A0A8S9PCZ6_BRACR</name>
<dbReference type="EMBL" id="QGKX02001521">
    <property type="protein sequence ID" value="KAF3512051.1"/>
    <property type="molecule type" value="Genomic_DNA"/>
</dbReference>
<evidence type="ECO:0000313" key="1">
    <source>
        <dbReference type="EMBL" id="KAF3512051.1"/>
    </source>
</evidence>
<comment type="caution">
    <text evidence="1">The sequence shown here is derived from an EMBL/GenBank/DDBJ whole genome shotgun (WGS) entry which is preliminary data.</text>
</comment>
<gene>
    <name evidence="1" type="ORF">F2Q69_00002139</name>
</gene>
<evidence type="ECO:0000313" key="2">
    <source>
        <dbReference type="Proteomes" id="UP000712600"/>
    </source>
</evidence>
<sequence>MWSRSRVAVVPLPSIDNRLWYTVVPSTACSRLLLLVVRAPFGGTIRRFGYSVSSRFVCLRWCSSVIELDVGVWHSLVSSGVIEVCVGFKVIVGLSLDEISISFRLISLTPLIEEADSNNLPIQSLEVVSVVLAKALGDFPASPVKLAVVFRLRRRSMTVSGYVTRVSPCCFGLTRVFLFR</sequence>
<reference evidence="1" key="1">
    <citation type="submission" date="2019-12" db="EMBL/GenBank/DDBJ databases">
        <title>Genome sequencing and annotation of Brassica cretica.</title>
        <authorList>
            <person name="Studholme D.J."/>
            <person name="Sarris P."/>
        </authorList>
    </citation>
    <scope>NUCLEOTIDE SEQUENCE</scope>
    <source>
        <strain evidence="1">PFS-109/04</strain>
        <tissue evidence="1">Leaf</tissue>
    </source>
</reference>
<protein>
    <submittedName>
        <fullName evidence="1">Uncharacterized protein</fullName>
    </submittedName>
</protein>
<proteinExistence type="predicted"/>